<feature type="domain" description="DUF5615" evidence="1">
    <location>
        <begin position="1"/>
        <end position="105"/>
    </location>
</feature>
<dbReference type="AlphaFoldDB" id="A0A5B8LH33"/>
<name>A0A5B8LH33_9SPHN</name>
<dbReference type="KEGG" id="spai:FPZ24_02480"/>
<reference evidence="2 3" key="1">
    <citation type="submission" date="2019-07" db="EMBL/GenBank/DDBJ databases">
        <title>Full genome sequence of Sphingomonas sp. 4R-6-7(HKS19).</title>
        <authorList>
            <person name="Im W.-T."/>
        </authorList>
    </citation>
    <scope>NUCLEOTIDE SEQUENCE [LARGE SCALE GENOMIC DNA]</scope>
    <source>
        <strain evidence="2 3">HKS19</strain>
    </source>
</reference>
<dbReference type="InterPro" id="IPR041049">
    <property type="entry name" value="DUF5615"/>
</dbReference>
<dbReference type="RefSeq" id="WP_146569564.1">
    <property type="nucleotide sequence ID" value="NZ_CP042306.1"/>
</dbReference>
<organism evidence="2 3">
    <name type="scientific">Sphingomonas panacisoli</name>
    <dbReference type="NCBI Taxonomy" id="1813879"/>
    <lineage>
        <taxon>Bacteria</taxon>
        <taxon>Pseudomonadati</taxon>
        <taxon>Pseudomonadota</taxon>
        <taxon>Alphaproteobacteria</taxon>
        <taxon>Sphingomonadales</taxon>
        <taxon>Sphingomonadaceae</taxon>
        <taxon>Sphingomonas</taxon>
    </lineage>
</organism>
<accession>A0A5B8LH33</accession>
<dbReference type="Proteomes" id="UP000315673">
    <property type="component" value="Chromosome"/>
</dbReference>
<dbReference type="Pfam" id="PF18480">
    <property type="entry name" value="DUF5615"/>
    <property type="match status" value="1"/>
</dbReference>
<proteinExistence type="predicted"/>
<dbReference type="EMBL" id="CP042306">
    <property type="protein sequence ID" value="QDZ06480.1"/>
    <property type="molecule type" value="Genomic_DNA"/>
</dbReference>
<evidence type="ECO:0000259" key="1">
    <source>
        <dbReference type="Pfam" id="PF18480"/>
    </source>
</evidence>
<dbReference type="OrthoDB" id="27473at2"/>
<gene>
    <name evidence="2" type="ORF">FPZ24_02480</name>
</gene>
<sequence>MKFLVDAQLPPALCSWLRDQGHVAMHVADIGMLAASDSEIALRAETDNAILISKDEDFLTLRLPDRFGFLWMRCGNATNRALLAWLDPRWEQIERLLATERLVEVR</sequence>
<evidence type="ECO:0000313" key="3">
    <source>
        <dbReference type="Proteomes" id="UP000315673"/>
    </source>
</evidence>
<keyword evidence="3" id="KW-1185">Reference proteome</keyword>
<protein>
    <recommendedName>
        <fullName evidence="1">DUF5615 domain-containing protein</fullName>
    </recommendedName>
</protein>
<evidence type="ECO:0000313" key="2">
    <source>
        <dbReference type="EMBL" id="QDZ06480.1"/>
    </source>
</evidence>